<dbReference type="InterPro" id="IPR005018">
    <property type="entry name" value="DOMON_domain"/>
</dbReference>
<keyword evidence="2" id="KW-0472">Membrane</keyword>
<dbReference type="SUPFAM" id="SSF49344">
    <property type="entry name" value="CBD9-like"/>
    <property type="match status" value="1"/>
</dbReference>
<dbReference type="CDD" id="cd08760">
    <property type="entry name" value="Cyt_b561_FRRS1_like"/>
    <property type="match status" value="1"/>
</dbReference>
<accession>A0A8S9A275</accession>
<dbReference type="CDD" id="cd09630">
    <property type="entry name" value="CDH_like_cytochrome"/>
    <property type="match status" value="1"/>
</dbReference>
<organism evidence="5 6">
    <name type="scientific">Sordaria macrospora</name>
    <dbReference type="NCBI Taxonomy" id="5147"/>
    <lineage>
        <taxon>Eukaryota</taxon>
        <taxon>Fungi</taxon>
        <taxon>Dikarya</taxon>
        <taxon>Ascomycota</taxon>
        <taxon>Pezizomycotina</taxon>
        <taxon>Sordariomycetes</taxon>
        <taxon>Sordariomycetidae</taxon>
        <taxon>Sordariales</taxon>
        <taxon>Sordariaceae</taxon>
        <taxon>Sordaria</taxon>
    </lineage>
</organism>
<gene>
    <name evidence="5" type="ORF">SMACR_02919</name>
</gene>
<feature type="transmembrane region" description="Helical" evidence="2">
    <location>
        <begin position="346"/>
        <end position="368"/>
    </location>
</feature>
<feature type="transmembrane region" description="Helical" evidence="2">
    <location>
        <begin position="278"/>
        <end position="302"/>
    </location>
</feature>
<dbReference type="AlphaFoldDB" id="A0A8S9A275"/>
<dbReference type="InterPro" id="IPR018825">
    <property type="entry name" value="DUF2427"/>
</dbReference>
<comment type="caution">
    <text evidence="5">The sequence shown here is derived from an EMBL/GenBank/DDBJ whole genome shotgun (WGS) entry which is preliminary data.</text>
</comment>
<name>A0A8S9A275_SORMA</name>
<dbReference type="VEuPathDB" id="FungiDB:SMAC_02919"/>
<reference evidence="5 6" key="1">
    <citation type="submission" date="2017-07" db="EMBL/GenBank/DDBJ databases">
        <title>Genome sequence of the Sordaria macrospora wild type strain R19027.</title>
        <authorList>
            <person name="Nowrousian M."/>
            <person name="Teichert I."/>
            <person name="Kueck U."/>
        </authorList>
    </citation>
    <scope>NUCLEOTIDE SEQUENCE [LARGE SCALE GENOMIC DNA]</scope>
    <source>
        <strain evidence="5 6">R19027</strain>
        <tissue evidence="5">Mycelium</tissue>
    </source>
</reference>
<evidence type="ECO:0000256" key="3">
    <source>
        <dbReference type="SAM" id="SignalP"/>
    </source>
</evidence>
<dbReference type="PROSITE" id="PS50836">
    <property type="entry name" value="DOMON"/>
    <property type="match status" value="1"/>
</dbReference>
<feature type="transmembrane region" description="Helical" evidence="2">
    <location>
        <begin position="380"/>
        <end position="397"/>
    </location>
</feature>
<dbReference type="EMBL" id="NMPR01000020">
    <property type="protein sequence ID" value="KAA8634665.1"/>
    <property type="molecule type" value="Genomic_DNA"/>
</dbReference>
<keyword evidence="2" id="KW-1133">Transmembrane helix</keyword>
<feature type="chain" id="PRO_5035775850" description="DOMON domain-containing protein" evidence="3">
    <location>
        <begin position="24"/>
        <end position="438"/>
    </location>
</feature>
<keyword evidence="2" id="KW-0812">Transmembrane</keyword>
<protein>
    <recommendedName>
        <fullName evidence="4">DOMON domain-containing protein</fullName>
    </recommendedName>
</protein>
<dbReference type="PANTHER" id="PTHR47797:SF4">
    <property type="entry name" value="DOMON DOMAIN-CONTAINING PROTEIN"/>
    <property type="match status" value="1"/>
</dbReference>
<dbReference type="OMA" id="MSIVFIA"/>
<feature type="transmembrane region" description="Helical" evidence="2">
    <location>
        <begin position="247"/>
        <end position="266"/>
    </location>
</feature>
<dbReference type="Proteomes" id="UP000433876">
    <property type="component" value="Unassembled WGS sequence"/>
</dbReference>
<proteinExistence type="predicted"/>
<dbReference type="Pfam" id="PF10348">
    <property type="entry name" value="DUF2427"/>
    <property type="match status" value="1"/>
</dbReference>
<evidence type="ECO:0000313" key="6">
    <source>
        <dbReference type="Proteomes" id="UP000433876"/>
    </source>
</evidence>
<sequence length="438" mass="46467">MKAVKGSSLALGLTALASNAVHAATPKYCATGADNVCFRFGIPQSSADSGSGNIYFQIQAPSTYSWVALGTGDQMKGSNMFVMYQDGSGNLTLSPRLGTGHSMPEEDTSSSAAKLELLAGSGVVNGVMTANMVCPNCESWNGGSLSLTDTASEWIAAWKQGSSMATTSKSASISQHDDHDEFQLDLTQATVSSDSNPFLEADTEDPGTGSGSGGGSSGGGGNSDDPGVVVGPGNPFAPVVGGKRRDGALIAHSVIMTATFAALYPLGSMLMPLTGSWIAHAIWQTFAFAMMWVGFGLGIRVAQDRHMLFNNTHTRLGTAVVFLLLIQPILGIMHHKYFVKYRERGVISYAHIWWGRILLTLAVVNGGLGLKLTNAGNSAVVAYCIIAAVCFGIYAIVKSWAVVRRGRQQGPAFRKSDNFTHQQRYPVGRQPYRPRNRV</sequence>
<dbReference type="Gene3D" id="1.20.120.1770">
    <property type="match status" value="1"/>
</dbReference>
<dbReference type="Gene3D" id="2.60.40.1210">
    <property type="entry name" value="Cellobiose dehydrogenase, cytochrome domain"/>
    <property type="match status" value="1"/>
</dbReference>
<dbReference type="InterPro" id="IPR015920">
    <property type="entry name" value="Cellobiose_DH-like_cyt"/>
</dbReference>
<evidence type="ECO:0000313" key="5">
    <source>
        <dbReference type="EMBL" id="KAA8634665.1"/>
    </source>
</evidence>
<dbReference type="SMART" id="SM00664">
    <property type="entry name" value="DoH"/>
    <property type="match status" value="1"/>
</dbReference>
<evidence type="ECO:0000259" key="4">
    <source>
        <dbReference type="PROSITE" id="PS50836"/>
    </source>
</evidence>
<feature type="signal peptide" evidence="3">
    <location>
        <begin position="1"/>
        <end position="23"/>
    </location>
</feature>
<keyword evidence="3" id="KW-0732">Signal</keyword>
<dbReference type="Pfam" id="PF16010">
    <property type="entry name" value="CDH-cyt"/>
    <property type="match status" value="1"/>
</dbReference>
<evidence type="ECO:0000256" key="1">
    <source>
        <dbReference type="SAM" id="MobiDB-lite"/>
    </source>
</evidence>
<feature type="region of interest" description="Disordered" evidence="1">
    <location>
        <begin position="193"/>
        <end position="235"/>
    </location>
</feature>
<dbReference type="PANTHER" id="PTHR47797">
    <property type="entry name" value="DEHYDROGENASE, PUTATIVE (AFU_ORTHOLOGUE AFUA_8G05805)-RELATED"/>
    <property type="match status" value="1"/>
</dbReference>
<feature type="compositionally biased region" description="Gly residues" evidence="1">
    <location>
        <begin position="208"/>
        <end position="222"/>
    </location>
</feature>
<evidence type="ECO:0000256" key="2">
    <source>
        <dbReference type="SAM" id="Phobius"/>
    </source>
</evidence>
<feature type="domain" description="DOMON" evidence="4">
    <location>
        <begin position="34"/>
        <end position="161"/>
    </location>
</feature>
<feature type="transmembrane region" description="Helical" evidence="2">
    <location>
        <begin position="314"/>
        <end position="334"/>
    </location>
</feature>
<feature type="compositionally biased region" description="Low complexity" evidence="1">
    <location>
        <begin position="223"/>
        <end position="235"/>
    </location>
</feature>